<dbReference type="EMBL" id="JPOS01000012">
    <property type="protein sequence ID" value="KGE89147.1"/>
    <property type="molecule type" value="Genomic_DNA"/>
</dbReference>
<sequence length="396" mass="45923">MVPDLRKQFNAAFTPERYQALLEWVEKQYNHRPPFRIAETPVFIPDDLKAKLFEACDQITDVIVSPDFEERSRSALLAGQEVPNETPHTTFLQMDFGICQEADGTLTPQLIEVQGFPSLYFFQDLVARGYREIYDIPEGYSHLFGGLTSETYLEKLRQVIIGDHDPEEVILLEVEPDKQVTGIDFIAAKHMIGIESVCVSEVKVEGRKVFYFKEGRKIQVRRIFNRVIFDELIRRDDLKREFYFIHEHDVEYVGHPNWFFRISKHTLPLIDSPYVPKSYFLNELETLPEDLHNYVLKPLYSFAGTGVIININQHDVDAIKDPENYILQRKVTYAPVIETPGEPSKCEIRMLMLWERGAPRPVMVNNLARLSKGLMVGVRYNRDKDWVGGSVGFFKV</sequence>
<name>A0A098SDR1_9BACT</name>
<proteinExistence type="predicted"/>
<dbReference type="OrthoDB" id="108192at2"/>
<evidence type="ECO:0000313" key="1">
    <source>
        <dbReference type="EMBL" id="KGE89147.1"/>
    </source>
</evidence>
<organism evidence="1 2">
    <name type="scientific">Phaeodactylibacter xiamenensis</name>
    <dbReference type="NCBI Taxonomy" id="1524460"/>
    <lineage>
        <taxon>Bacteria</taxon>
        <taxon>Pseudomonadati</taxon>
        <taxon>Bacteroidota</taxon>
        <taxon>Saprospiria</taxon>
        <taxon>Saprospirales</taxon>
        <taxon>Haliscomenobacteraceae</taxon>
        <taxon>Phaeodactylibacter</taxon>
    </lineage>
</organism>
<evidence type="ECO:0008006" key="3">
    <source>
        <dbReference type="Google" id="ProtNLM"/>
    </source>
</evidence>
<reference evidence="1 2" key="1">
    <citation type="journal article" date="2014" name="Int. J. Syst. Evol. Microbiol.">
        <title>Phaeodactylibacter xiamenensis gen. nov., sp. nov., a member of the family Saprospiraceae isolated from the marine alga Phaeodactylum tricornutum.</title>
        <authorList>
            <person name="Chen Z.Jr."/>
            <person name="Lei X."/>
            <person name="Lai Q."/>
            <person name="Li Y."/>
            <person name="Zhang B."/>
            <person name="Zhang J."/>
            <person name="Zhang H."/>
            <person name="Yang L."/>
            <person name="Zheng W."/>
            <person name="Tian Y."/>
            <person name="Yu Z."/>
            <person name="Xu H.Jr."/>
            <person name="Zheng T."/>
        </authorList>
    </citation>
    <scope>NUCLEOTIDE SEQUENCE [LARGE SCALE GENOMIC DNA]</scope>
    <source>
        <strain evidence="1 2">KD52</strain>
    </source>
</reference>
<accession>A0A098SDR1</accession>
<dbReference type="STRING" id="1524460.IX84_05110"/>
<dbReference type="AlphaFoldDB" id="A0A098SDR1"/>
<comment type="caution">
    <text evidence="1">The sequence shown here is derived from an EMBL/GenBank/DDBJ whole genome shotgun (WGS) entry which is preliminary data.</text>
</comment>
<dbReference type="RefSeq" id="WP_044217017.1">
    <property type="nucleotide sequence ID" value="NZ_CAKZLC010000302.1"/>
</dbReference>
<evidence type="ECO:0000313" key="2">
    <source>
        <dbReference type="Proteomes" id="UP000029736"/>
    </source>
</evidence>
<gene>
    <name evidence="1" type="ORF">IX84_05110</name>
</gene>
<keyword evidence="2" id="KW-1185">Reference proteome</keyword>
<protein>
    <recommendedName>
        <fullName evidence="3">Glutathionylspermidine synthase pre-ATP-grasp-like domain-containing protein</fullName>
    </recommendedName>
</protein>
<dbReference type="Proteomes" id="UP000029736">
    <property type="component" value="Unassembled WGS sequence"/>
</dbReference>